<dbReference type="OrthoDB" id="5371646at2759"/>
<sequence length="152" mass="16321">MSDAAATPNKLLWTDTEKLGILFQIIEKQGSIPWDELTFPPGRTKKAVQVMIDKEKTKIRKAREANGDAPAVESTPSKSTKRKSKAAKSASAEDDDEAAADESPTKKKKPTSRKKKSPPVVQQGEDEEVEEGGGEKTGVKVEDAEEGGGGDL</sequence>
<proteinExistence type="predicted"/>
<feature type="region of interest" description="Disordered" evidence="1">
    <location>
        <begin position="55"/>
        <end position="152"/>
    </location>
</feature>
<accession>A0A6G1KXD4</accession>
<feature type="compositionally biased region" description="Basic and acidic residues" evidence="1">
    <location>
        <begin position="133"/>
        <end position="142"/>
    </location>
</feature>
<organism evidence="2 3">
    <name type="scientific">Teratosphaeria nubilosa</name>
    <dbReference type="NCBI Taxonomy" id="161662"/>
    <lineage>
        <taxon>Eukaryota</taxon>
        <taxon>Fungi</taxon>
        <taxon>Dikarya</taxon>
        <taxon>Ascomycota</taxon>
        <taxon>Pezizomycotina</taxon>
        <taxon>Dothideomycetes</taxon>
        <taxon>Dothideomycetidae</taxon>
        <taxon>Mycosphaerellales</taxon>
        <taxon>Teratosphaeriaceae</taxon>
        <taxon>Teratosphaeria</taxon>
    </lineage>
</organism>
<evidence type="ECO:0000256" key="1">
    <source>
        <dbReference type="SAM" id="MobiDB-lite"/>
    </source>
</evidence>
<feature type="compositionally biased region" description="Acidic residues" evidence="1">
    <location>
        <begin position="143"/>
        <end position="152"/>
    </location>
</feature>
<evidence type="ECO:0000313" key="3">
    <source>
        <dbReference type="Proteomes" id="UP000799436"/>
    </source>
</evidence>
<protein>
    <recommendedName>
        <fullName evidence="4">Myb-like domain-containing protein</fullName>
    </recommendedName>
</protein>
<evidence type="ECO:0000313" key="2">
    <source>
        <dbReference type="EMBL" id="KAF2765286.1"/>
    </source>
</evidence>
<gene>
    <name evidence="2" type="ORF">EJ03DRAFT_355013</name>
</gene>
<evidence type="ECO:0008006" key="4">
    <source>
        <dbReference type="Google" id="ProtNLM"/>
    </source>
</evidence>
<feature type="compositionally biased region" description="Basic residues" evidence="1">
    <location>
        <begin position="106"/>
        <end position="117"/>
    </location>
</feature>
<name>A0A6G1KXD4_9PEZI</name>
<reference evidence="2" key="1">
    <citation type="journal article" date="2020" name="Stud. Mycol.">
        <title>101 Dothideomycetes genomes: a test case for predicting lifestyles and emergence of pathogens.</title>
        <authorList>
            <person name="Haridas S."/>
            <person name="Albert R."/>
            <person name="Binder M."/>
            <person name="Bloem J."/>
            <person name="Labutti K."/>
            <person name="Salamov A."/>
            <person name="Andreopoulos B."/>
            <person name="Baker S."/>
            <person name="Barry K."/>
            <person name="Bills G."/>
            <person name="Bluhm B."/>
            <person name="Cannon C."/>
            <person name="Castanera R."/>
            <person name="Culley D."/>
            <person name="Daum C."/>
            <person name="Ezra D."/>
            <person name="Gonzalez J."/>
            <person name="Henrissat B."/>
            <person name="Kuo A."/>
            <person name="Liang C."/>
            <person name="Lipzen A."/>
            <person name="Lutzoni F."/>
            <person name="Magnuson J."/>
            <person name="Mondo S."/>
            <person name="Nolan M."/>
            <person name="Ohm R."/>
            <person name="Pangilinan J."/>
            <person name="Park H.-J."/>
            <person name="Ramirez L."/>
            <person name="Alfaro M."/>
            <person name="Sun H."/>
            <person name="Tritt A."/>
            <person name="Yoshinaga Y."/>
            <person name="Zwiers L.-H."/>
            <person name="Turgeon B."/>
            <person name="Goodwin S."/>
            <person name="Spatafora J."/>
            <person name="Crous P."/>
            <person name="Grigoriev I."/>
        </authorList>
    </citation>
    <scope>NUCLEOTIDE SEQUENCE</scope>
    <source>
        <strain evidence="2">CBS 116005</strain>
    </source>
</reference>
<dbReference type="AlphaFoldDB" id="A0A6G1KXD4"/>
<dbReference type="Proteomes" id="UP000799436">
    <property type="component" value="Unassembled WGS sequence"/>
</dbReference>
<keyword evidence="3" id="KW-1185">Reference proteome</keyword>
<dbReference type="EMBL" id="ML995896">
    <property type="protein sequence ID" value="KAF2765286.1"/>
    <property type="molecule type" value="Genomic_DNA"/>
</dbReference>
<feature type="compositionally biased region" description="Basic and acidic residues" evidence="1">
    <location>
        <begin position="55"/>
        <end position="66"/>
    </location>
</feature>